<comment type="caution">
    <text evidence="2">The sequence shown here is derived from an EMBL/GenBank/DDBJ whole genome shotgun (WGS) entry which is preliminary data.</text>
</comment>
<reference evidence="2" key="1">
    <citation type="submission" date="2020-08" db="EMBL/GenBank/DDBJ databases">
        <title>Genome public.</title>
        <authorList>
            <person name="Liu C."/>
            <person name="Sun Q."/>
        </authorList>
    </citation>
    <scope>NUCLEOTIDE SEQUENCE</scope>
    <source>
        <strain evidence="2">NSJ-51</strain>
    </source>
</reference>
<gene>
    <name evidence="2" type="ORF">H8S57_12795</name>
</gene>
<evidence type="ECO:0000313" key="3">
    <source>
        <dbReference type="Proteomes" id="UP000661435"/>
    </source>
</evidence>
<feature type="transmembrane region" description="Helical" evidence="1">
    <location>
        <begin position="469"/>
        <end position="495"/>
    </location>
</feature>
<dbReference type="AlphaFoldDB" id="A0A8J6JH96"/>
<name>A0A8J6JH96_9FIRM</name>
<organism evidence="2 3">
    <name type="scientific">Lawsonibacter hominis</name>
    <dbReference type="NCBI Taxonomy" id="2763053"/>
    <lineage>
        <taxon>Bacteria</taxon>
        <taxon>Bacillati</taxon>
        <taxon>Bacillota</taxon>
        <taxon>Clostridia</taxon>
        <taxon>Eubacteriales</taxon>
        <taxon>Oscillospiraceae</taxon>
        <taxon>Lawsonibacter</taxon>
    </lineage>
</organism>
<dbReference type="RefSeq" id="WP_186908418.1">
    <property type="nucleotide sequence ID" value="NZ_JACOPP010000020.1"/>
</dbReference>
<protein>
    <submittedName>
        <fullName evidence="2">Uncharacterized protein</fullName>
    </submittedName>
</protein>
<keyword evidence="1" id="KW-0472">Membrane</keyword>
<keyword evidence="3" id="KW-1185">Reference proteome</keyword>
<dbReference type="Proteomes" id="UP000661435">
    <property type="component" value="Unassembled WGS sequence"/>
</dbReference>
<evidence type="ECO:0000313" key="2">
    <source>
        <dbReference type="EMBL" id="MBC5734594.1"/>
    </source>
</evidence>
<dbReference type="EMBL" id="JACOPP010000020">
    <property type="protein sequence ID" value="MBC5734594.1"/>
    <property type="molecule type" value="Genomic_DNA"/>
</dbReference>
<proteinExistence type="predicted"/>
<feature type="transmembrane region" description="Helical" evidence="1">
    <location>
        <begin position="221"/>
        <end position="242"/>
    </location>
</feature>
<feature type="transmembrane region" description="Helical" evidence="1">
    <location>
        <begin position="401"/>
        <end position="420"/>
    </location>
</feature>
<feature type="transmembrane region" description="Helical" evidence="1">
    <location>
        <begin position="12"/>
        <end position="31"/>
    </location>
</feature>
<feature type="transmembrane region" description="Helical" evidence="1">
    <location>
        <begin position="276"/>
        <end position="295"/>
    </location>
</feature>
<feature type="transmembrane region" description="Helical" evidence="1">
    <location>
        <begin position="432"/>
        <end position="457"/>
    </location>
</feature>
<feature type="transmembrane region" description="Helical" evidence="1">
    <location>
        <begin position="344"/>
        <end position="361"/>
    </location>
</feature>
<feature type="transmembrane region" description="Helical" evidence="1">
    <location>
        <begin position="301"/>
        <end position="324"/>
    </location>
</feature>
<feature type="transmembrane region" description="Helical" evidence="1">
    <location>
        <begin position="182"/>
        <end position="209"/>
    </location>
</feature>
<keyword evidence="1" id="KW-1133">Transmembrane helix</keyword>
<sequence length="496" mass="53896">MPDTGIKKQTYTAYIVKLLVGLFFIFVFGRVCPPWGGITQTGIQAIGIFFGLIFLLSNSEFGLILPSLLGFLAVLLTDAYTPSSLMAATFGNSTVVQIIFAYVLCQTIISTGAGEFISKWLLTRKVLRGKPYLFCFVFFFAAWVMGAFAKIGGIVFVLALLDSLIDNLGYEKEGSFNRWMSLGSFVSACIGMALIPFQGLPLVIFGAILSAMAQSGIVLNYAVYMLSIIVFSMAFIVLFALTMKACRVDADKLRAFDVSRISGEQGGKLRMTRKQVLACLIFLFAIAYSVVMAFLPADSPLGQALSTFDQCTWFILALVIFFLLREDGKPLLNEEQTFRSSISWGIVLAVCIFNVIGGMLANPELGVRGWLNALMEPIFTGLPFPVFMLLICFVSTICTNVFANAAVGLIVGTLTMPFAITYGDTIGINVTVYGAAVTMSAMFSFMTMASAGYVPLFLTRPCIQKNQKFLWGVGGGTCLGGILLMTVLFTALAYLL</sequence>
<evidence type="ECO:0000256" key="1">
    <source>
        <dbReference type="SAM" id="Phobius"/>
    </source>
</evidence>
<keyword evidence="1" id="KW-0812">Transmembrane</keyword>
<feature type="transmembrane region" description="Helical" evidence="1">
    <location>
        <begin position="37"/>
        <end position="56"/>
    </location>
</feature>
<feature type="transmembrane region" description="Helical" evidence="1">
    <location>
        <begin position="95"/>
        <end position="117"/>
    </location>
</feature>
<feature type="transmembrane region" description="Helical" evidence="1">
    <location>
        <begin position="373"/>
        <end position="394"/>
    </location>
</feature>
<accession>A0A8J6JH96</accession>